<name>W6RZG0_9CLOT</name>
<keyword evidence="2" id="KW-1185">Reference proteome</keyword>
<dbReference type="HOGENOM" id="CLU_3388780_0_0_9"/>
<reference evidence="1 2" key="1">
    <citation type="submission" date="2013-11" db="EMBL/GenBank/DDBJ databases">
        <title>Complete genome sequence of Clostridum sp. M2/40.</title>
        <authorList>
            <person name="Wibberg D."/>
            <person name="Puehler A."/>
            <person name="Schlueter A."/>
        </authorList>
    </citation>
    <scope>NUCLEOTIDE SEQUENCE [LARGE SCALE GENOMIC DNA]</scope>
    <source>
        <strain evidence="2">M2/40</strain>
    </source>
</reference>
<evidence type="ECO:0000313" key="1">
    <source>
        <dbReference type="EMBL" id="CDM70041.1"/>
    </source>
</evidence>
<accession>W6RZG0</accession>
<gene>
    <name evidence="1" type="ORF">CM240_2924</name>
</gene>
<protein>
    <submittedName>
        <fullName evidence="1">Uncharacterized protein</fullName>
    </submittedName>
</protein>
<evidence type="ECO:0000313" key="2">
    <source>
        <dbReference type="Proteomes" id="UP000019426"/>
    </source>
</evidence>
<organism evidence="1 2">
    <name type="scientific">Clostridium bornimense</name>
    <dbReference type="NCBI Taxonomy" id="1216932"/>
    <lineage>
        <taxon>Bacteria</taxon>
        <taxon>Bacillati</taxon>
        <taxon>Bacillota</taxon>
        <taxon>Clostridia</taxon>
        <taxon>Eubacteriales</taxon>
        <taxon>Clostridiaceae</taxon>
        <taxon>Clostridium</taxon>
    </lineage>
</organism>
<dbReference type="Proteomes" id="UP000019426">
    <property type="component" value="Chromosome M2/40_rep2"/>
</dbReference>
<sequence length="32" mass="3795">MKNIKIVELTEEDFYGAYEVFKVTVPYEKVIV</sequence>
<dbReference type="KEGG" id="clt:CM240_2924"/>
<dbReference type="AlphaFoldDB" id="W6RZG0"/>
<dbReference type="EMBL" id="HG917869">
    <property type="protein sequence ID" value="CDM70041.1"/>
    <property type="molecule type" value="Genomic_DNA"/>
</dbReference>
<proteinExistence type="predicted"/>
<dbReference type="STRING" id="1216932.CM240_2924"/>